<proteinExistence type="predicted"/>
<dbReference type="EMBL" id="CADCVR010000064">
    <property type="protein sequence ID" value="CAA9501122.1"/>
    <property type="molecule type" value="Genomic_DNA"/>
</dbReference>
<accession>A0A6J4SPW4</accession>
<sequence length="80" mass="8125">MTRPVTTPPLRPPCGLAEAAEASDGRVADFTPLHRSPLALRVAAAGAEDRAGAAAVERAADRVLLAALGAVELENTGRPA</sequence>
<name>A0A6J4SPW4_9ACTN</name>
<gene>
    <name evidence="1" type="ORF">AVDCRST_MAG53-1974</name>
</gene>
<evidence type="ECO:0000313" key="1">
    <source>
        <dbReference type="EMBL" id="CAA9501122.1"/>
    </source>
</evidence>
<reference evidence="1" key="1">
    <citation type="submission" date="2020-02" db="EMBL/GenBank/DDBJ databases">
        <authorList>
            <person name="Meier V. D."/>
        </authorList>
    </citation>
    <scope>NUCLEOTIDE SEQUENCE</scope>
    <source>
        <strain evidence="1">AVDCRST_MAG53</strain>
    </source>
</reference>
<dbReference type="AlphaFoldDB" id="A0A6J4SPW4"/>
<protein>
    <submittedName>
        <fullName evidence="1">Uncharacterized protein</fullName>
    </submittedName>
</protein>
<organism evidence="1">
    <name type="scientific">uncultured Solirubrobacteraceae bacterium</name>
    <dbReference type="NCBI Taxonomy" id="1162706"/>
    <lineage>
        <taxon>Bacteria</taxon>
        <taxon>Bacillati</taxon>
        <taxon>Actinomycetota</taxon>
        <taxon>Thermoleophilia</taxon>
        <taxon>Solirubrobacterales</taxon>
        <taxon>Solirubrobacteraceae</taxon>
        <taxon>environmental samples</taxon>
    </lineage>
</organism>